<dbReference type="GO" id="GO:0046872">
    <property type="term" value="F:metal ion binding"/>
    <property type="evidence" value="ECO:0007669"/>
    <property type="project" value="UniProtKB-KW"/>
</dbReference>
<dbReference type="GO" id="GO:0005975">
    <property type="term" value="P:carbohydrate metabolic process"/>
    <property type="evidence" value="ECO:0007669"/>
    <property type="project" value="InterPro"/>
</dbReference>
<dbReference type="GO" id="GO:0016810">
    <property type="term" value="F:hydrolase activity, acting on carbon-nitrogen (but not peptide) bonds"/>
    <property type="evidence" value="ECO:0007669"/>
    <property type="project" value="InterPro"/>
</dbReference>
<keyword evidence="1" id="KW-0479">Metal-binding</keyword>
<dbReference type="PANTHER" id="PTHR10587:SF133">
    <property type="entry name" value="CHITIN DEACETYLASE 1-RELATED"/>
    <property type="match status" value="1"/>
</dbReference>
<dbReference type="PANTHER" id="PTHR10587">
    <property type="entry name" value="GLYCOSYL TRANSFERASE-RELATED"/>
    <property type="match status" value="1"/>
</dbReference>
<dbReference type="InterPro" id="IPR002509">
    <property type="entry name" value="NODB_dom"/>
</dbReference>
<evidence type="ECO:0000313" key="5">
    <source>
        <dbReference type="Proteomes" id="UP000190814"/>
    </source>
</evidence>
<protein>
    <submittedName>
        <fullName evidence="4">Polysaccharide deacetylase</fullName>
    </submittedName>
</protein>
<accession>A0A1T4V7M4</accession>
<proteinExistence type="predicted"/>
<dbReference type="Pfam" id="PF01522">
    <property type="entry name" value="Polysacc_deac_1"/>
    <property type="match status" value="1"/>
</dbReference>
<keyword evidence="5" id="KW-1185">Reference proteome</keyword>
<dbReference type="Proteomes" id="UP000190814">
    <property type="component" value="Unassembled WGS sequence"/>
</dbReference>
<reference evidence="4 5" key="1">
    <citation type="submission" date="2017-02" db="EMBL/GenBank/DDBJ databases">
        <authorList>
            <person name="Peterson S.W."/>
        </authorList>
    </citation>
    <scope>NUCLEOTIDE SEQUENCE [LARGE SCALE GENOMIC DNA]</scope>
    <source>
        <strain evidence="4 5">ATCC 35992</strain>
    </source>
</reference>
<dbReference type="EMBL" id="FUXZ01000003">
    <property type="protein sequence ID" value="SKA60985.1"/>
    <property type="molecule type" value="Genomic_DNA"/>
</dbReference>
<dbReference type="STRING" id="39495.SAMN02745111_00326"/>
<dbReference type="PROSITE" id="PS51677">
    <property type="entry name" value="NODB"/>
    <property type="match status" value="1"/>
</dbReference>
<feature type="domain" description="NodB homology" evidence="3">
    <location>
        <begin position="2"/>
        <end position="226"/>
    </location>
</feature>
<dbReference type="AlphaFoldDB" id="A0A1T4V7M4"/>
<dbReference type="GO" id="GO:0016020">
    <property type="term" value="C:membrane"/>
    <property type="evidence" value="ECO:0007669"/>
    <property type="project" value="TreeGrafter"/>
</dbReference>
<sequence>MIKAVLTIDDISSKNTPQIVDYLVENGIKAVMFGWGENMEKLPEEAEYALKKGMIIGNHSYSHPHFSELSFEECVEEIEKCEEVLDKLYERVGVERKYRPFRFPYGDKGGENKEALQKYFKEKGFDKLDDTSIPFATWKEMGLDKDIDTFWTFDFGEYCIRKGSDFTMDNVMQMIHYVDPESGAGLLVDGTEHLLIIHAHDETEELVPNYYKQILGYVMEKGVEFIEPKFL</sequence>
<dbReference type="Gene3D" id="3.20.20.370">
    <property type="entry name" value="Glycoside hydrolase/deacetylase"/>
    <property type="match status" value="1"/>
</dbReference>
<dbReference type="CDD" id="cd10917">
    <property type="entry name" value="CE4_NodB_like_6s_7s"/>
    <property type="match status" value="1"/>
</dbReference>
<keyword evidence="2" id="KW-0378">Hydrolase</keyword>
<dbReference type="OrthoDB" id="9812065at2"/>
<evidence type="ECO:0000259" key="3">
    <source>
        <dbReference type="PROSITE" id="PS51677"/>
    </source>
</evidence>
<dbReference type="InterPro" id="IPR011330">
    <property type="entry name" value="Glyco_hydro/deAcase_b/a-brl"/>
</dbReference>
<organism evidence="4 5">
    <name type="scientific">Eubacterium uniforme</name>
    <dbReference type="NCBI Taxonomy" id="39495"/>
    <lineage>
        <taxon>Bacteria</taxon>
        <taxon>Bacillati</taxon>
        <taxon>Bacillota</taxon>
        <taxon>Clostridia</taxon>
        <taxon>Eubacteriales</taxon>
        <taxon>Eubacteriaceae</taxon>
        <taxon>Eubacterium</taxon>
    </lineage>
</organism>
<gene>
    <name evidence="4" type="ORF">SAMN02745111_00326</name>
</gene>
<evidence type="ECO:0000256" key="1">
    <source>
        <dbReference type="ARBA" id="ARBA00022723"/>
    </source>
</evidence>
<dbReference type="RefSeq" id="WP_078765220.1">
    <property type="nucleotide sequence ID" value="NZ_FUXZ01000003.1"/>
</dbReference>
<name>A0A1T4V7M4_9FIRM</name>
<dbReference type="SUPFAM" id="SSF88713">
    <property type="entry name" value="Glycoside hydrolase/deacetylase"/>
    <property type="match status" value="1"/>
</dbReference>
<evidence type="ECO:0000313" key="4">
    <source>
        <dbReference type="EMBL" id="SKA60985.1"/>
    </source>
</evidence>
<evidence type="ECO:0000256" key="2">
    <source>
        <dbReference type="ARBA" id="ARBA00022801"/>
    </source>
</evidence>
<dbReference type="InterPro" id="IPR050248">
    <property type="entry name" value="Polysacc_deacetylase_ArnD"/>
</dbReference>